<feature type="region of interest" description="Disordered" evidence="7">
    <location>
        <begin position="666"/>
        <end position="702"/>
    </location>
</feature>
<comment type="subcellular location">
    <subcellularLocation>
        <location evidence="1">Nucleus</location>
    </subcellularLocation>
</comment>
<evidence type="ECO:0000256" key="2">
    <source>
        <dbReference type="ARBA" id="ARBA00022723"/>
    </source>
</evidence>
<dbReference type="InterPro" id="IPR000182">
    <property type="entry name" value="GNAT_dom"/>
</dbReference>
<dbReference type="InterPro" id="IPR019787">
    <property type="entry name" value="Znf_PHD-finger"/>
</dbReference>
<dbReference type="Pfam" id="PF23209">
    <property type="entry name" value="IDM1_C"/>
    <property type="match status" value="1"/>
</dbReference>
<dbReference type="SMART" id="SM00249">
    <property type="entry name" value="PHD"/>
    <property type="match status" value="2"/>
</dbReference>
<keyword evidence="2" id="KW-0479">Metal-binding</keyword>
<dbReference type="InterPro" id="IPR013083">
    <property type="entry name" value="Znf_RING/FYVE/PHD"/>
</dbReference>
<dbReference type="InterPro" id="IPR032308">
    <property type="entry name" value="TDBD"/>
</dbReference>
<proteinExistence type="predicted"/>
<dbReference type="InterPro" id="IPR001965">
    <property type="entry name" value="Znf_PHD"/>
</dbReference>
<dbReference type="Pfam" id="PF05641">
    <property type="entry name" value="Agenet"/>
    <property type="match status" value="1"/>
</dbReference>
<feature type="region of interest" description="Disordered" evidence="7">
    <location>
        <begin position="489"/>
        <end position="518"/>
    </location>
</feature>
<feature type="region of interest" description="Disordered" evidence="7">
    <location>
        <begin position="1256"/>
        <end position="1317"/>
    </location>
</feature>
<sequence>MKKQKKKSSCKQKERKLAIWCEAESFGDGNGEEKKKGFVSFCKNGFREQARKKERVGSERRRCSSSSVVVRMTEKGLRGSWHPAVVTAVKPGTRVVEYEELVSDDGSGRKLKEMISVGRGVDGLRASSRQFSKTPPSSKRTRILLRPQPPVLSSLGKASWSKGLWVDVFWKDAWWEGILVEDILSERAGAKAVVYFPDEGGQEMCLVKDLRLRQEWDEDTGNWSFKGRAELLELQDPSAFKKGPEFAVKKLNFDKKLPFFALTDDVGSPAGVAAKEGEKCRSGLASQRLERLKRKHGCPLNGRMGAPHASSPDSSYIPTYCISDLLRGLEASAQVEEVAIVAGGVDDDSCSPPKEEQDGDCHPMQQLLAGTTKEKPAAKVMTATESKPPTTLSCNGKSNHNTEEEEETHLSLLPQAIEHHPQAKKSRVSKGRETPEAAFHSHRDFKMAEIAMSLRTHEQQQVANPESRGNTSGASPKCVTAMVRVIAPPCSGGEDESAKTDQLQQQMSSSMHGKEAQADDETLEMLLIEHKAQVRKCRIANGKETPAPPPAPAPPAPPPTAAPAPAPAPHSQEGNQSENVRNVMVLRNRQCKAVRRKESEVVELIEECRGDGMVLTTTTEKSCRKRVSIHNCSSSSLEMEHRSKKNRWSSAASEEAAMATLAGSSSCLTHDEGMGGKKGVRKGGASSSSVHERRRKQKGARGGCRMEVLLSPPEDPVLDDGKNLYTKKNTFSWLIEAGVLHKDQKLRYMYRRKELGVGGWVTPEGVLCGCCNDVVTLSTFETHCGSKLHRPCANIFVEDGRSIAALQMEALKKQMSSVKMSSSSFHKGNRRGNLQVVKDSVLDVNDDTCGVCGDGGMLICCDHCPSTFHLKCMELMVVPEEDWYCPNCRCAICGGSQFNGSHDTFDEMSVLFCDQCEREFHVKCLYARGMPKMEQWPQNSWFCGNSCERIYRGLRGLVGTNNFLGEGFSWTLLRSQDEDPDPKTEVDKELLAEQNIKLSIALSVMQECFRPMIDPRTKVDVIAHALYNRGSDINRLNYHGFYTMILEKGDELISVAAIRVHGAVLAEMPLIGTRFQYRRQGMCRRLLHAIEQMLQMVGVETLVLPAVPELLDTWTGAFGFKPMDTFPRQTLIELNLMAFPGTSLLHKSLPGLQAHPPVAGLQIEKESSWPNQEDDDVYRTKVVVATTRYNRKVKSARWVADAMNKLRRHSSTQAHASPVQTDLCCIGRFSEDEHIIDGEALPVTVHQSSSSSKLLAEADVKKAPHASSSLSEPETLAPSGSENLNCLMLGNPKQKQKQNKKNKNKMDKEEQHFSDWKNVQGGEDLAVFCESDTNQTMQQDSGDMNTTNQLSDNPVQESLSLSKASSLLDSSPTSSLPSIAGQTLDDGLQKVVIIWEDTVVKMPPLATREGLKSREGMIDQAVSDGSFSIMPAVDADYQLLPMLKKRFDCTSSSSSDEMILYLDGLPSNQSLPTAVEVLPENRVGG</sequence>
<feature type="compositionally biased region" description="Polar residues" evidence="7">
    <location>
        <begin position="500"/>
        <end position="511"/>
    </location>
</feature>
<evidence type="ECO:0000313" key="11">
    <source>
        <dbReference type="Proteomes" id="UP001497512"/>
    </source>
</evidence>
<keyword evidence="11" id="KW-1185">Reference proteome</keyword>
<dbReference type="CDD" id="cd15532">
    <property type="entry name" value="PHD2_CHD_II"/>
    <property type="match status" value="1"/>
</dbReference>
<feature type="region of interest" description="Disordered" evidence="7">
    <location>
        <begin position="1335"/>
        <end position="1381"/>
    </location>
</feature>
<feature type="region of interest" description="Disordered" evidence="7">
    <location>
        <begin position="541"/>
        <end position="582"/>
    </location>
</feature>
<evidence type="ECO:0000256" key="4">
    <source>
        <dbReference type="ARBA" id="ARBA00022833"/>
    </source>
</evidence>
<dbReference type="InterPro" id="IPR014002">
    <property type="entry name" value="Agenet_dom_plant"/>
</dbReference>
<evidence type="ECO:0008006" key="12">
    <source>
        <dbReference type="Google" id="ProtNLM"/>
    </source>
</evidence>
<dbReference type="Gene3D" id="3.40.630.30">
    <property type="match status" value="1"/>
</dbReference>
<dbReference type="InterPro" id="IPR016181">
    <property type="entry name" value="Acyl_CoA_acyltransferase"/>
</dbReference>
<dbReference type="PROSITE" id="PS51186">
    <property type="entry name" value="GNAT"/>
    <property type="match status" value="1"/>
</dbReference>
<feature type="compositionally biased region" description="Polar residues" evidence="7">
    <location>
        <begin position="383"/>
        <end position="397"/>
    </location>
</feature>
<evidence type="ECO:0000256" key="3">
    <source>
        <dbReference type="ARBA" id="ARBA00022771"/>
    </source>
</evidence>
<name>A0ABP0UI55_9BRYO</name>
<feature type="compositionally biased region" description="Pro residues" evidence="7">
    <location>
        <begin position="546"/>
        <end position="568"/>
    </location>
</feature>
<reference evidence="10" key="1">
    <citation type="submission" date="2024-02" db="EMBL/GenBank/DDBJ databases">
        <authorList>
            <consortium name="ELIXIR-Norway"/>
            <consortium name="Elixir Norway"/>
        </authorList>
    </citation>
    <scope>NUCLEOTIDE SEQUENCE</scope>
</reference>
<dbReference type="PROSITE" id="PS50016">
    <property type="entry name" value="ZF_PHD_2"/>
    <property type="match status" value="1"/>
</dbReference>
<accession>A0ABP0UI55</accession>
<dbReference type="InterPro" id="IPR042163">
    <property type="entry name" value="PHF12"/>
</dbReference>
<evidence type="ECO:0000259" key="8">
    <source>
        <dbReference type="PROSITE" id="PS50016"/>
    </source>
</evidence>
<feature type="domain" description="PHD-type" evidence="8">
    <location>
        <begin position="846"/>
        <end position="891"/>
    </location>
</feature>
<feature type="compositionally biased region" description="Basic residues" evidence="7">
    <location>
        <begin position="1294"/>
        <end position="1303"/>
    </location>
</feature>
<feature type="compositionally biased region" description="Polar residues" evidence="7">
    <location>
        <begin position="1266"/>
        <end position="1284"/>
    </location>
</feature>
<evidence type="ECO:0000256" key="7">
    <source>
        <dbReference type="SAM" id="MobiDB-lite"/>
    </source>
</evidence>
<gene>
    <name evidence="10" type="ORF">CSSPTR1EN2_LOCUS16165</name>
</gene>
<protein>
    <recommendedName>
        <fullName evidence="12">PHD-type domain-containing protein</fullName>
    </recommendedName>
</protein>
<keyword evidence="3 6" id="KW-0863">Zinc-finger</keyword>
<dbReference type="PANTHER" id="PTHR46309:SF1">
    <property type="entry name" value="PHD FINGER PROTEIN 12"/>
    <property type="match status" value="1"/>
</dbReference>
<feature type="compositionally biased region" description="Basic and acidic residues" evidence="7">
    <location>
        <begin position="1304"/>
        <end position="1315"/>
    </location>
</feature>
<feature type="region of interest" description="Disordered" evidence="7">
    <location>
        <begin position="382"/>
        <end position="409"/>
    </location>
</feature>
<dbReference type="Pfam" id="PF00628">
    <property type="entry name" value="PHD"/>
    <property type="match status" value="1"/>
</dbReference>
<dbReference type="EMBL" id="OZ019896">
    <property type="protein sequence ID" value="CAK9222546.1"/>
    <property type="molecule type" value="Genomic_DNA"/>
</dbReference>
<feature type="compositionally biased region" description="Low complexity" evidence="7">
    <location>
        <begin position="1358"/>
        <end position="1378"/>
    </location>
</feature>
<evidence type="ECO:0000259" key="9">
    <source>
        <dbReference type="PROSITE" id="PS51186"/>
    </source>
</evidence>
<dbReference type="PANTHER" id="PTHR46309">
    <property type="entry name" value="PHD FINGER PROTEIN 12"/>
    <property type="match status" value="1"/>
</dbReference>
<evidence type="ECO:0000256" key="5">
    <source>
        <dbReference type="ARBA" id="ARBA00023242"/>
    </source>
</evidence>
<evidence type="ECO:0000313" key="10">
    <source>
        <dbReference type="EMBL" id="CAK9222546.1"/>
    </source>
</evidence>
<keyword evidence="5" id="KW-0539">Nucleus</keyword>
<dbReference type="SUPFAM" id="SSF57903">
    <property type="entry name" value="FYVE/PHD zinc finger"/>
    <property type="match status" value="2"/>
</dbReference>
<feature type="region of interest" description="Disordered" evidence="7">
    <location>
        <begin position="418"/>
        <end position="437"/>
    </location>
</feature>
<organism evidence="10 11">
    <name type="scientific">Sphagnum troendelagicum</name>
    <dbReference type="NCBI Taxonomy" id="128251"/>
    <lineage>
        <taxon>Eukaryota</taxon>
        <taxon>Viridiplantae</taxon>
        <taxon>Streptophyta</taxon>
        <taxon>Embryophyta</taxon>
        <taxon>Bryophyta</taxon>
        <taxon>Sphagnophytina</taxon>
        <taxon>Sphagnopsida</taxon>
        <taxon>Sphagnales</taxon>
        <taxon>Sphagnaceae</taxon>
        <taxon>Sphagnum</taxon>
    </lineage>
</organism>
<dbReference type="Pfam" id="PF16135">
    <property type="entry name" value="TDBD"/>
    <property type="match status" value="1"/>
</dbReference>
<dbReference type="SUPFAM" id="SSF55729">
    <property type="entry name" value="Acyl-CoA N-acyltransferases (Nat)"/>
    <property type="match status" value="1"/>
</dbReference>
<feature type="compositionally biased region" description="Polar residues" evidence="7">
    <location>
        <begin position="1335"/>
        <end position="1357"/>
    </location>
</feature>
<dbReference type="InterPro" id="IPR008395">
    <property type="entry name" value="Agenet-like_dom"/>
</dbReference>
<keyword evidence="4" id="KW-0862">Zinc</keyword>
<feature type="compositionally biased region" description="Polar residues" evidence="7">
    <location>
        <begin position="459"/>
        <end position="474"/>
    </location>
</feature>
<dbReference type="Gene3D" id="3.30.40.10">
    <property type="entry name" value="Zinc/RING finger domain, C3HC4 (zinc finger)"/>
    <property type="match status" value="2"/>
</dbReference>
<dbReference type="InterPro" id="IPR011011">
    <property type="entry name" value="Znf_FYVE_PHD"/>
</dbReference>
<evidence type="ECO:0000256" key="1">
    <source>
        <dbReference type="ARBA" id="ARBA00004123"/>
    </source>
</evidence>
<feature type="domain" description="N-acetyltransferase" evidence="9">
    <location>
        <begin position="988"/>
        <end position="1142"/>
    </location>
</feature>
<dbReference type="SMART" id="SM00743">
    <property type="entry name" value="Agenet"/>
    <property type="match status" value="1"/>
</dbReference>
<dbReference type="InterPro" id="IPR056511">
    <property type="entry name" value="IDM1_C"/>
</dbReference>
<dbReference type="CDD" id="cd04301">
    <property type="entry name" value="NAT_SF"/>
    <property type="match status" value="1"/>
</dbReference>
<feature type="region of interest" description="Disordered" evidence="7">
    <location>
        <begin position="456"/>
        <end position="476"/>
    </location>
</feature>
<evidence type="ECO:0000256" key="6">
    <source>
        <dbReference type="PROSITE-ProRule" id="PRU00146"/>
    </source>
</evidence>
<dbReference type="Proteomes" id="UP001497512">
    <property type="component" value="Chromosome 4"/>
</dbReference>